<evidence type="ECO:0000259" key="5">
    <source>
        <dbReference type="PROSITE" id="PS51192"/>
    </source>
</evidence>
<dbReference type="SUPFAM" id="SSF52540">
    <property type="entry name" value="P-loop containing nucleoside triphosphate hydrolases"/>
    <property type="match status" value="2"/>
</dbReference>
<dbReference type="InterPro" id="IPR014001">
    <property type="entry name" value="Helicase_ATP-bd"/>
</dbReference>
<dbReference type="AlphaFoldDB" id="A0A8H4U4Q2"/>
<dbReference type="OrthoDB" id="448448at2759"/>
<feature type="domain" description="Helicase ATP-binding" evidence="5">
    <location>
        <begin position="314"/>
        <end position="497"/>
    </location>
</feature>
<dbReference type="InterPro" id="IPR001650">
    <property type="entry name" value="Helicase_C-like"/>
</dbReference>
<keyword evidence="8" id="KW-1185">Reference proteome</keyword>
<dbReference type="GO" id="GO:0008094">
    <property type="term" value="F:ATP-dependent activity, acting on DNA"/>
    <property type="evidence" value="ECO:0007669"/>
    <property type="project" value="TreeGrafter"/>
</dbReference>
<dbReference type="InterPro" id="IPR027417">
    <property type="entry name" value="P-loop_NTPase"/>
</dbReference>
<evidence type="ECO:0000256" key="2">
    <source>
        <dbReference type="ARBA" id="ARBA00022801"/>
    </source>
</evidence>
<dbReference type="SMART" id="SM00487">
    <property type="entry name" value="DEXDc"/>
    <property type="match status" value="1"/>
</dbReference>
<evidence type="ECO:0000313" key="8">
    <source>
        <dbReference type="Proteomes" id="UP000622797"/>
    </source>
</evidence>
<sequence>MSQHRKRRWFSDNNGDDTSPAKRSQTPALDDDVSATPFSPGSSMDLDMPNETDSVRDVSVFEGDQLERICYGAVCGVHILMSSKTQKPDDALPWTRYCLFDIERRDGACYLSGDKDAKTKELSVLDCHTARILINSDTTVDDLSFTAVLGVEVLHAKRGEASGKRSPIEATVNIYGPRSSMGQVDQVLSEMNAYLQHPVFLEPGIPYVNPQYLYPNHQKTDLRHLIGPAPKKVKTDTSRAIDDALESLDAWVDGSPTRFEVTHLGDVLNSFLIDTRLKEHQLQGIDFILTREDSDAIAQTHQKMLATIHHSLFSHESLPGRGGILADVMGLGKTLTMLSAILCSKQLFSSPGQVNGLSSRSDPERQSPNLTLVVLPSRQVLDVWQNEIDRRFRPQALKTTIFHGSKRAKEGQSLLDDDIVLTTYHTLEKDNRGCKVLKSIKWSRIVLDEAHQIRNSSIKLFKAAASLQSETRWCITGTPIQNSFDDLRSLLQFLRFEPFCQNKVFEEHIIKPFRPNQSCGVDPSRNLRIMLKTCCLRRTQTKLNLPSVTTQKVMVTPTDAEKATFTQILEQCREEFDRIAGKDAGSKKPNVLFSAIMKLRRVCNHGIIPIDVGSTKRSNQLAVPRTPKNGSRSPSAEPGCDFCSGKNQDTILETLDSCPLCGRLRPGRNGEMYDLILSPQHLSPISSASTPTSEMETSGFVTNTFVDLPSSNELMEQSSKMSAVIDNIKKSCLDAYSKSVVFSSWRDTLDILARMLFANGIGFMQVDGRNPLTGRTELLSRFRKNPNVRVLLISINTGAVGLTLTEANMVHIVEPQWNPSIEDQAIARIVRMGQTRPVTIFKYTTTGSVEQTVVKLQEKKTRIIKLSMQDKDDTDSDMNLDSFKFAIDPNEWE</sequence>
<keyword evidence="2" id="KW-0378">Hydrolase</keyword>
<dbReference type="GO" id="GO:0005634">
    <property type="term" value="C:nucleus"/>
    <property type="evidence" value="ECO:0007669"/>
    <property type="project" value="TreeGrafter"/>
</dbReference>
<dbReference type="PANTHER" id="PTHR45626:SF22">
    <property type="entry name" value="DNA REPAIR PROTEIN RAD5"/>
    <property type="match status" value="1"/>
</dbReference>
<name>A0A8H4U4Q2_9HYPO</name>
<proteinExistence type="predicted"/>
<dbReference type="PROSITE" id="PS51192">
    <property type="entry name" value="HELICASE_ATP_BIND_1"/>
    <property type="match status" value="1"/>
</dbReference>
<evidence type="ECO:0000259" key="6">
    <source>
        <dbReference type="PROSITE" id="PS51194"/>
    </source>
</evidence>
<evidence type="ECO:0000313" key="7">
    <source>
        <dbReference type="EMBL" id="KAF4969855.1"/>
    </source>
</evidence>
<dbReference type="InterPro" id="IPR050628">
    <property type="entry name" value="SNF2_RAD54_helicase_TF"/>
</dbReference>
<accession>A0A8H4U4Q2</accession>
<feature type="domain" description="Helicase C-terminal" evidence="6">
    <location>
        <begin position="727"/>
        <end position="879"/>
    </location>
</feature>
<gene>
    <name evidence="7" type="ORF">FSARC_3013</name>
</gene>
<feature type="compositionally biased region" description="Polar residues" evidence="4">
    <location>
        <begin position="11"/>
        <end position="27"/>
    </location>
</feature>
<keyword evidence="3" id="KW-0067">ATP-binding</keyword>
<evidence type="ECO:0000256" key="4">
    <source>
        <dbReference type="SAM" id="MobiDB-lite"/>
    </source>
</evidence>
<dbReference type="InterPro" id="IPR000330">
    <property type="entry name" value="SNF2_N"/>
</dbReference>
<dbReference type="InterPro" id="IPR038718">
    <property type="entry name" value="SNF2-like_sf"/>
</dbReference>
<reference evidence="7" key="1">
    <citation type="journal article" date="2020" name="BMC Genomics">
        <title>Correction to: Identification and distribution of gene clusters required for synthesis of sphingolipid metabolism inhibitors in diverse species of the filamentous fungus Fusarium.</title>
        <authorList>
            <person name="Kim H.S."/>
            <person name="Lohmar J.M."/>
            <person name="Busman M."/>
            <person name="Brown D.W."/>
            <person name="Naumann T.A."/>
            <person name="Divon H.H."/>
            <person name="Lysoe E."/>
            <person name="Uhlig S."/>
            <person name="Proctor R.H."/>
        </authorList>
    </citation>
    <scope>NUCLEOTIDE SEQUENCE</scope>
    <source>
        <strain evidence="7">NRRL 20472</strain>
    </source>
</reference>
<dbReference type="Pfam" id="PF00271">
    <property type="entry name" value="Helicase_C"/>
    <property type="match status" value="1"/>
</dbReference>
<dbReference type="CDD" id="cd18008">
    <property type="entry name" value="DEXDc_SHPRH-like"/>
    <property type="match status" value="1"/>
</dbReference>
<dbReference type="CDD" id="cd18793">
    <property type="entry name" value="SF2_C_SNF"/>
    <property type="match status" value="1"/>
</dbReference>
<organism evidence="7 8">
    <name type="scientific">Fusarium sarcochroum</name>
    <dbReference type="NCBI Taxonomy" id="1208366"/>
    <lineage>
        <taxon>Eukaryota</taxon>
        <taxon>Fungi</taxon>
        <taxon>Dikarya</taxon>
        <taxon>Ascomycota</taxon>
        <taxon>Pezizomycotina</taxon>
        <taxon>Sordariomycetes</taxon>
        <taxon>Hypocreomycetidae</taxon>
        <taxon>Hypocreales</taxon>
        <taxon>Nectriaceae</taxon>
        <taxon>Fusarium</taxon>
        <taxon>Fusarium lateritium species complex</taxon>
    </lineage>
</organism>
<dbReference type="PANTHER" id="PTHR45626">
    <property type="entry name" value="TRANSCRIPTION TERMINATION FACTOR 2-RELATED"/>
    <property type="match status" value="1"/>
</dbReference>
<feature type="region of interest" description="Disordered" evidence="4">
    <location>
        <begin position="1"/>
        <end position="51"/>
    </location>
</feature>
<dbReference type="Gene3D" id="3.40.50.10810">
    <property type="entry name" value="Tandem AAA-ATPase domain"/>
    <property type="match status" value="1"/>
</dbReference>
<keyword evidence="1" id="KW-0547">Nucleotide-binding</keyword>
<comment type="caution">
    <text evidence="7">The sequence shown here is derived from an EMBL/GenBank/DDBJ whole genome shotgun (WGS) entry which is preliminary data.</text>
</comment>
<protein>
    <submittedName>
        <fullName evidence="7">Uncharacterized protein</fullName>
    </submittedName>
</protein>
<dbReference type="SMART" id="SM00490">
    <property type="entry name" value="HELICc"/>
    <property type="match status" value="1"/>
</dbReference>
<dbReference type="Gene3D" id="3.40.50.300">
    <property type="entry name" value="P-loop containing nucleotide triphosphate hydrolases"/>
    <property type="match status" value="1"/>
</dbReference>
<dbReference type="EMBL" id="JABEXW010000148">
    <property type="protein sequence ID" value="KAF4969855.1"/>
    <property type="molecule type" value="Genomic_DNA"/>
</dbReference>
<feature type="region of interest" description="Disordered" evidence="4">
    <location>
        <begin position="616"/>
        <end position="638"/>
    </location>
</feature>
<dbReference type="GO" id="GO:0005524">
    <property type="term" value="F:ATP binding"/>
    <property type="evidence" value="ECO:0007669"/>
    <property type="project" value="UniProtKB-KW"/>
</dbReference>
<evidence type="ECO:0000256" key="3">
    <source>
        <dbReference type="ARBA" id="ARBA00022840"/>
    </source>
</evidence>
<reference evidence="7" key="2">
    <citation type="submission" date="2020-05" db="EMBL/GenBank/DDBJ databases">
        <authorList>
            <person name="Kim H.-S."/>
            <person name="Proctor R.H."/>
            <person name="Brown D.W."/>
        </authorList>
    </citation>
    <scope>NUCLEOTIDE SEQUENCE</scope>
    <source>
        <strain evidence="7">NRRL 20472</strain>
    </source>
</reference>
<dbReference type="Pfam" id="PF00176">
    <property type="entry name" value="SNF2-rel_dom"/>
    <property type="match status" value="1"/>
</dbReference>
<dbReference type="GO" id="GO:0016787">
    <property type="term" value="F:hydrolase activity"/>
    <property type="evidence" value="ECO:0007669"/>
    <property type="project" value="UniProtKB-KW"/>
</dbReference>
<dbReference type="Proteomes" id="UP000622797">
    <property type="component" value="Unassembled WGS sequence"/>
</dbReference>
<dbReference type="InterPro" id="IPR049730">
    <property type="entry name" value="SNF2/RAD54-like_C"/>
</dbReference>
<evidence type="ECO:0000256" key="1">
    <source>
        <dbReference type="ARBA" id="ARBA00022741"/>
    </source>
</evidence>
<dbReference type="GO" id="GO:0006281">
    <property type="term" value="P:DNA repair"/>
    <property type="evidence" value="ECO:0007669"/>
    <property type="project" value="TreeGrafter"/>
</dbReference>
<dbReference type="PROSITE" id="PS51194">
    <property type="entry name" value="HELICASE_CTER"/>
    <property type="match status" value="1"/>
</dbReference>